<dbReference type="SUPFAM" id="SSF53474">
    <property type="entry name" value="alpha/beta-Hydrolases"/>
    <property type="match status" value="1"/>
</dbReference>
<feature type="domain" description="AB hydrolase-1" evidence="5">
    <location>
        <begin position="35"/>
        <end position="280"/>
    </location>
</feature>
<dbReference type="Gene3D" id="3.40.50.1820">
    <property type="entry name" value="alpha/beta hydrolase"/>
    <property type="match status" value="1"/>
</dbReference>
<gene>
    <name evidence="6" type="ORF">UV59_C0040G0014</name>
</gene>
<dbReference type="InterPro" id="IPR029058">
    <property type="entry name" value="AB_hydrolase_fold"/>
</dbReference>
<dbReference type="Proteomes" id="UP000034543">
    <property type="component" value="Unassembled WGS sequence"/>
</dbReference>
<keyword evidence="2 3" id="KW-0378">Hydrolase</keyword>
<dbReference type="PANTHER" id="PTHR43798:SF33">
    <property type="entry name" value="HYDROLASE, PUTATIVE (AFU_ORTHOLOGUE AFUA_2G14860)-RELATED"/>
    <property type="match status" value="1"/>
</dbReference>
<dbReference type="GO" id="GO:0006508">
    <property type="term" value="P:proteolysis"/>
    <property type="evidence" value="ECO:0007669"/>
    <property type="project" value="InterPro"/>
</dbReference>
<dbReference type="PIRSF" id="PIRSF005539">
    <property type="entry name" value="Pept_S33_TRI_F1"/>
    <property type="match status" value="1"/>
</dbReference>
<evidence type="ECO:0000313" key="7">
    <source>
        <dbReference type="Proteomes" id="UP000034543"/>
    </source>
</evidence>
<proteinExistence type="inferred from homology"/>
<organism evidence="6 7">
    <name type="scientific">Candidatus Gottesmanbacteria bacterium GW2011_GWA1_43_11</name>
    <dbReference type="NCBI Taxonomy" id="1618436"/>
    <lineage>
        <taxon>Bacteria</taxon>
        <taxon>Candidatus Gottesmaniibacteriota</taxon>
    </lineage>
</organism>
<dbReference type="PRINTS" id="PR00793">
    <property type="entry name" value="PROAMNOPTASE"/>
</dbReference>
<dbReference type="STRING" id="1618436.UV59_C0040G0014"/>
<evidence type="ECO:0000313" key="6">
    <source>
        <dbReference type="EMBL" id="KKS83417.1"/>
    </source>
</evidence>
<dbReference type="PANTHER" id="PTHR43798">
    <property type="entry name" value="MONOACYLGLYCEROL LIPASE"/>
    <property type="match status" value="1"/>
</dbReference>
<dbReference type="AlphaFoldDB" id="A0A0G1CCY7"/>
<comment type="similarity">
    <text evidence="1 3">Belongs to the peptidase S33 family.</text>
</comment>
<evidence type="ECO:0000256" key="4">
    <source>
        <dbReference type="PIRSR" id="PIRSR005539-1"/>
    </source>
</evidence>
<feature type="active site" description="Proton donor" evidence="4">
    <location>
        <position position="274"/>
    </location>
</feature>
<dbReference type="InterPro" id="IPR002410">
    <property type="entry name" value="Peptidase_S33"/>
</dbReference>
<dbReference type="InterPro" id="IPR050266">
    <property type="entry name" value="AB_hydrolase_sf"/>
</dbReference>
<dbReference type="InterPro" id="IPR000073">
    <property type="entry name" value="AB_hydrolase_1"/>
</dbReference>
<feature type="active site" evidence="4">
    <location>
        <position position="247"/>
    </location>
</feature>
<name>A0A0G1CCY7_9BACT</name>
<comment type="caution">
    <text evidence="6">The sequence shown here is derived from an EMBL/GenBank/DDBJ whole genome shotgun (WGS) entry which is preliminary data.</text>
</comment>
<accession>A0A0G1CCY7</accession>
<evidence type="ECO:0000259" key="5">
    <source>
        <dbReference type="Pfam" id="PF00561"/>
    </source>
</evidence>
<dbReference type="GO" id="GO:0008233">
    <property type="term" value="F:peptidase activity"/>
    <property type="evidence" value="ECO:0007669"/>
    <property type="project" value="InterPro"/>
</dbReference>
<dbReference type="PRINTS" id="PR00111">
    <property type="entry name" value="ABHYDROLASE"/>
</dbReference>
<feature type="active site" description="Nucleophile" evidence="4">
    <location>
        <position position="109"/>
    </location>
</feature>
<dbReference type="NCBIfam" id="TIGR01250">
    <property type="entry name" value="pro_imino_pep_2"/>
    <property type="match status" value="1"/>
</dbReference>
<reference evidence="6 7" key="1">
    <citation type="journal article" date="2015" name="Nature">
        <title>rRNA introns, odd ribosomes, and small enigmatic genomes across a large radiation of phyla.</title>
        <authorList>
            <person name="Brown C.T."/>
            <person name="Hug L.A."/>
            <person name="Thomas B.C."/>
            <person name="Sharon I."/>
            <person name="Castelle C.J."/>
            <person name="Singh A."/>
            <person name="Wilkins M.J."/>
            <person name="Williams K.H."/>
            <person name="Banfield J.F."/>
        </authorList>
    </citation>
    <scope>NUCLEOTIDE SEQUENCE [LARGE SCALE GENOMIC DNA]</scope>
</reference>
<dbReference type="Pfam" id="PF00561">
    <property type="entry name" value="Abhydrolase_1"/>
    <property type="match status" value="1"/>
</dbReference>
<evidence type="ECO:0000256" key="3">
    <source>
        <dbReference type="PIRNR" id="PIRNR005539"/>
    </source>
</evidence>
<evidence type="ECO:0000256" key="1">
    <source>
        <dbReference type="ARBA" id="ARBA00010088"/>
    </source>
</evidence>
<dbReference type="GO" id="GO:0016020">
    <property type="term" value="C:membrane"/>
    <property type="evidence" value="ECO:0007669"/>
    <property type="project" value="TreeGrafter"/>
</dbReference>
<sequence>MAERPDREHIDREGFIPVEGGKVWYRMSGLDDQTPLIFLHGGPGFPPYNFSCLEALGDRRPVVFYHQLGCGKSERPSNPELWNLDRFVDELKTVKDTLGLDRVHLMGHSWGGSLAVEYALNFPEGVESLILASPLLSTPRWIDDANRLKRTLPEEAQTVIEESERSGKTDSEEYKAAIQEFYSRYWCRLETLPDSAKRTSQEANMDVYTTMWGPSEFYCTGNLKTFDGADRLQDLRMPVLFTCGRYDEATVETVSDFQKGVGNAQMVVFENSAHHAEIEETEKFVATIAGFVNQVDSKTS</sequence>
<evidence type="ECO:0000256" key="2">
    <source>
        <dbReference type="ARBA" id="ARBA00022801"/>
    </source>
</evidence>
<dbReference type="InterPro" id="IPR005945">
    <property type="entry name" value="Pro_imino_pep"/>
</dbReference>
<protein>
    <submittedName>
        <fullName evidence="6">Proline iminopeptidase</fullName>
    </submittedName>
</protein>
<dbReference type="EMBL" id="LCFB01000040">
    <property type="protein sequence ID" value="KKS83417.1"/>
    <property type="molecule type" value="Genomic_DNA"/>
</dbReference>